<feature type="region of interest" description="Disordered" evidence="1">
    <location>
        <begin position="83"/>
        <end position="114"/>
    </location>
</feature>
<sequence>MLRCAFGPAGSQAAEEIPDLTPQAQGQVVPPAQLREAPEEAAPHRDEKPGPAVLAQGLEQGLPQGLPRAAAWQRQLGGRVARDSEALGPYGSLVPGDMGPQVAGAVQAASRSGA</sequence>
<evidence type="ECO:0000313" key="2">
    <source>
        <dbReference type="EMBL" id="CAK0835718.1"/>
    </source>
</evidence>
<feature type="compositionally biased region" description="Basic and acidic residues" evidence="1">
    <location>
        <begin position="36"/>
        <end position="49"/>
    </location>
</feature>
<feature type="compositionally biased region" description="Low complexity" evidence="1">
    <location>
        <begin position="22"/>
        <end position="33"/>
    </location>
</feature>
<dbReference type="Proteomes" id="UP001189429">
    <property type="component" value="Unassembled WGS sequence"/>
</dbReference>
<accession>A0ABN9STF7</accession>
<comment type="caution">
    <text evidence="2">The sequence shown here is derived from an EMBL/GenBank/DDBJ whole genome shotgun (WGS) entry which is preliminary data.</text>
</comment>
<organism evidence="2 3">
    <name type="scientific">Prorocentrum cordatum</name>
    <dbReference type="NCBI Taxonomy" id="2364126"/>
    <lineage>
        <taxon>Eukaryota</taxon>
        <taxon>Sar</taxon>
        <taxon>Alveolata</taxon>
        <taxon>Dinophyceae</taxon>
        <taxon>Prorocentrales</taxon>
        <taxon>Prorocentraceae</taxon>
        <taxon>Prorocentrum</taxon>
    </lineage>
</organism>
<proteinExistence type="predicted"/>
<reference evidence="2" key="1">
    <citation type="submission" date="2023-10" db="EMBL/GenBank/DDBJ databases">
        <authorList>
            <person name="Chen Y."/>
            <person name="Shah S."/>
            <person name="Dougan E. K."/>
            <person name="Thang M."/>
            <person name="Chan C."/>
        </authorList>
    </citation>
    <scope>NUCLEOTIDE SEQUENCE [LARGE SCALE GENOMIC DNA]</scope>
</reference>
<dbReference type="EMBL" id="CAUYUJ010013158">
    <property type="protein sequence ID" value="CAK0835718.1"/>
    <property type="molecule type" value="Genomic_DNA"/>
</dbReference>
<gene>
    <name evidence="2" type="ORF">PCOR1329_LOCUS32438</name>
</gene>
<evidence type="ECO:0000313" key="3">
    <source>
        <dbReference type="Proteomes" id="UP001189429"/>
    </source>
</evidence>
<evidence type="ECO:0000256" key="1">
    <source>
        <dbReference type="SAM" id="MobiDB-lite"/>
    </source>
</evidence>
<name>A0ABN9STF7_9DINO</name>
<feature type="region of interest" description="Disordered" evidence="1">
    <location>
        <begin position="1"/>
        <end position="52"/>
    </location>
</feature>
<protein>
    <submittedName>
        <fullName evidence="2">Uncharacterized protein</fullName>
    </submittedName>
</protein>
<keyword evidence="3" id="KW-1185">Reference proteome</keyword>